<dbReference type="Proteomes" id="UP000297739">
    <property type="component" value="Unassembled WGS sequence"/>
</dbReference>
<dbReference type="InterPro" id="IPR005019">
    <property type="entry name" value="Adenine_glyco"/>
</dbReference>
<reference evidence="2 3" key="1">
    <citation type="submission" date="2019-04" db="EMBL/GenBank/DDBJ databases">
        <authorList>
            <person name="Feng G."/>
            <person name="Zhang J."/>
            <person name="Zhu H."/>
        </authorList>
    </citation>
    <scope>NUCLEOTIDE SEQUENCE [LARGE SCALE GENOMIC DNA]</scope>
    <source>
        <strain evidence="2 3">JCM 17223</strain>
    </source>
</reference>
<dbReference type="OrthoDB" id="9807664at2"/>
<dbReference type="GO" id="GO:0008725">
    <property type="term" value="F:DNA-3-methyladenine glycosylase activity"/>
    <property type="evidence" value="ECO:0007669"/>
    <property type="project" value="InterPro"/>
</dbReference>
<gene>
    <name evidence="2" type="ORF">E5J99_17530</name>
</gene>
<keyword evidence="3" id="KW-1185">Reference proteome</keyword>
<dbReference type="InterPro" id="IPR011257">
    <property type="entry name" value="DNA_glycosylase"/>
</dbReference>
<accession>A0A4Z0PGC2</accession>
<dbReference type="PANTHER" id="PTHR31116:SF29">
    <property type="entry name" value="DNA GLYCOSYLASE SUPERFAMILY PROTEIN"/>
    <property type="match status" value="1"/>
</dbReference>
<evidence type="ECO:0000313" key="3">
    <source>
        <dbReference type="Proteomes" id="UP000297739"/>
    </source>
</evidence>
<dbReference type="AlphaFoldDB" id="A0A4Z0PGC2"/>
<dbReference type="SUPFAM" id="SSF48150">
    <property type="entry name" value="DNA-glycosylase"/>
    <property type="match status" value="1"/>
</dbReference>
<name>A0A4Z0PGC2_9BACT</name>
<keyword evidence="1" id="KW-0862">Zinc</keyword>
<protein>
    <submittedName>
        <fullName evidence="2">DNA-3-methyladenine glycosylase I</fullName>
    </submittedName>
</protein>
<dbReference type="PANTHER" id="PTHR31116">
    <property type="entry name" value="OS04G0501200 PROTEIN"/>
    <property type="match status" value="1"/>
</dbReference>
<dbReference type="RefSeq" id="WP_135499119.1">
    <property type="nucleotide sequence ID" value="NZ_SRLD01000041.1"/>
</dbReference>
<feature type="binding site" evidence="1">
    <location>
        <position position="190"/>
    </location>
    <ligand>
        <name>Zn(2+)</name>
        <dbReference type="ChEBI" id="CHEBI:29105"/>
    </ligand>
</feature>
<keyword evidence="1" id="KW-0479">Metal-binding</keyword>
<comment type="caution">
    <text evidence="2">The sequence shown here is derived from an EMBL/GenBank/DDBJ whole genome shotgun (WGS) entry which is preliminary data.</text>
</comment>
<feature type="binding site" evidence="1">
    <location>
        <position position="29"/>
    </location>
    <ligand>
        <name>Zn(2+)</name>
        <dbReference type="ChEBI" id="CHEBI:29105"/>
    </ligand>
</feature>
<dbReference type="Gene3D" id="1.10.340.30">
    <property type="entry name" value="Hypothetical protein, domain 2"/>
    <property type="match status" value="1"/>
</dbReference>
<feature type="binding site" evidence="1">
    <location>
        <position position="16"/>
    </location>
    <ligand>
        <name>Zn(2+)</name>
        <dbReference type="ChEBI" id="CHEBI:29105"/>
    </ligand>
</feature>
<dbReference type="GO" id="GO:0046872">
    <property type="term" value="F:metal ion binding"/>
    <property type="evidence" value="ECO:0007669"/>
    <property type="project" value="UniProtKB-KW"/>
</dbReference>
<dbReference type="Pfam" id="PF03352">
    <property type="entry name" value="Adenine_glyco"/>
    <property type="match status" value="1"/>
</dbReference>
<sequence>MTVPNSAGSEQQSGRCPWADNSELLRAFHDHEWGEPVAEAGILFEYLVLHTFQLGFDFPVVLKRREGFRELLANFEPERLARFDEDDIAGLLLNPRILRNRRKLEATVQNAQAWLRLRREVGGEAGILPFFYQYVGGRPLDTRRSATNPAPLTTPQSEAMSKDLKRRGFVMTGPMTCYNILQTAGLVNDHWLSCPRHAECAALTTQA</sequence>
<dbReference type="EMBL" id="SRLD01000041">
    <property type="protein sequence ID" value="TGE14142.1"/>
    <property type="molecule type" value="Genomic_DNA"/>
</dbReference>
<proteinExistence type="predicted"/>
<evidence type="ECO:0000256" key="1">
    <source>
        <dbReference type="PIRSR" id="PIRSR605019-1"/>
    </source>
</evidence>
<feature type="binding site" evidence="1">
    <location>
        <position position="194"/>
    </location>
    <ligand>
        <name>Zn(2+)</name>
        <dbReference type="ChEBI" id="CHEBI:29105"/>
    </ligand>
</feature>
<evidence type="ECO:0000313" key="2">
    <source>
        <dbReference type="EMBL" id="TGE14142.1"/>
    </source>
</evidence>
<organism evidence="2 3">
    <name type="scientific">Hymenobacter elongatus</name>
    <dbReference type="NCBI Taxonomy" id="877208"/>
    <lineage>
        <taxon>Bacteria</taxon>
        <taxon>Pseudomonadati</taxon>
        <taxon>Bacteroidota</taxon>
        <taxon>Cytophagia</taxon>
        <taxon>Cytophagales</taxon>
        <taxon>Hymenobacteraceae</taxon>
        <taxon>Hymenobacter</taxon>
    </lineage>
</organism>
<dbReference type="GO" id="GO:0006284">
    <property type="term" value="P:base-excision repair"/>
    <property type="evidence" value="ECO:0007669"/>
    <property type="project" value="InterPro"/>
</dbReference>